<dbReference type="EMBL" id="VWXL01000085">
    <property type="protein sequence ID" value="MVB12276.1"/>
    <property type="molecule type" value="Genomic_DNA"/>
</dbReference>
<reference evidence="2 3" key="1">
    <citation type="submission" date="2019-09" db="EMBL/GenBank/DDBJ databases">
        <title>Genome sequence of Clostridium sp. EA1.</title>
        <authorList>
            <person name="Poehlein A."/>
            <person name="Bengelsdorf F.R."/>
            <person name="Daniel R."/>
        </authorList>
    </citation>
    <scope>NUCLEOTIDE SEQUENCE [LARGE SCALE GENOMIC DNA]</scope>
    <source>
        <strain evidence="2 3">EA1</strain>
    </source>
</reference>
<gene>
    <name evidence="2" type="ORF">CAFE_30080</name>
</gene>
<dbReference type="OrthoDB" id="9786032at2"/>
<feature type="domain" description="N-acetyltransferase" evidence="1">
    <location>
        <begin position="3"/>
        <end position="143"/>
    </location>
</feature>
<dbReference type="Proteomes" id="UP000469440">
    <property type="component" value="Unassembled WGS sequence"/>
</dbReference>
<evidence type="ECO:0000313" key="2">
    <source>
        <dbReference type="EMBL" id="MVB12276.1"/>
    </source>
</evidence>
<protein>
    <submittedName>
        <fullName evidence="2">Acetyltransferase (GNAT) family protein</fullName>
    </submittedName>
</protein>
<dbReference type="Gene3D" id="3.40.630.30">
    <property type="match status" value="1"/>
</dbReference>
<evidence type="ECO:0000259" key="1">
    <source>
        <dbReference type="PROSITE" id="PS51186"/>
    </source>
</evidence>
<dbReference type="CDD" id="cd04301">
    <property type="entry name" value="NAT_SF"/>
    <property type="match status" value="1"/>
</dbReference>
<name>A0A6N8I2C6_9FIRM</name>
<evidence type="ECO:0000313" key="3">
    <source>
        <dbReference type="Proteomes" id="UP000469440"/>
    </source>
</evidence>
<dbReference type="InterPro" id="IPR000182">
    <property type="entry name" value="GNAT_dom"/>
</dbReference>
<comment type="caution">
    <text evidence="2">The sequence shown here is derived from an EMBL/GenBank/DDBJ whole genome shotgun (WGS) entry which is preliminary data.</text>
</comment>
<dbReference type="RefSeq" id="WP_156991083.1">
    <property type="nucleotide sequence ID" value="NZ_VWXL01000085.1"/>
</dbReference>
<sequence length="143" mass="16792">MKLTYVPAEGSDIEPLFHLSKDLIDRYENISQIDYPNVLSWVLNKIKKNINEYTCIFRDSQKVGYCRFHSVGEKMELDDIYVFSPYQNQGIGSEVIRKCIAETGLPIFLYVFIQNTKAVSLYKKLGFRITETIRDSRYIMERD</sequence>
<dbReference type="AlphaFoldDB" id="A0A6N8I2C6"/>
<dbReference type="GO" id="GO:0016747">
    <property type="term" value="F:acyltransferase activity, transferring groups other than amino-acyl groups"/>
    <property type="evidence" value="ECO:0007669"/>
    <property type="project" value="InterPro"/>
</dbReference>
<dbReference type="SUPFAM" id="SSF55729">
    <property type="entry name" value="Acyl-CoA N-acyltransferases (Nat)"/>
    <property type="match status" value="1"/>
</dbReference>
<organism evidence="2 3">
    <name type="scientific">Caproicibacter fermentans</name>
    <dbReference type="NCBI Taxonomy" id="2576756"/>
    <lineage>
        <taxon>Bacteria</taxon>
        <taxon>Bacillati</taxon>
        <taxon>Bacillota</taxon>
        <taxon>Clostridia</taxon>
        <taxon>Eubacteriales</taxon>
        <taxon>Acutalibacteraceae</taxon>
        <taxon>Caproicibacter</taxon>
    </lineage>
</organism>
<accession>A0A6N8I2C6</accession>
<dbReference type="Pfam" id="PF00583">
    <property type="entry name" value="Acetyltransf_1"/>
    <property type="match status" value="1"/>
</dbReference>
<keyword evidence="3" id="KW-1185">Reference proteome</keyword>
<dbReference type="PROSITE" id="PS51186">
    <property type="entry name" value="GNAT"/>
    <property type="match status" value="1"/>
</dbReference>
<keyword evidence="2" id="KW-0808">Transferase</keyword>
<proteinExistence type="predicted"/>
<dbReference type="InterPro" id="IPR016181">
    <property type="entry name" value="Acyl_CoA_acyltransferase"/>
</dbReference>